<dbReference type="Proteomes" id="UP000093514">
    <property type="component" value="Unassembled WGS sequence"/>
</dbReference>
<dbReference type="EMBL" id="LWDV01000009">
    <property type="protein sequence ID" value="OCL26308.1"/>
    <property type="molecule type" value="Genomic_DNA"/>
</dbReference>
<sequence>MIIKEDEWGNEVEVPDWKLVYANEYSIGSNEYYNAAVNGLRPEESFEIYSFEYNKEKKFKYNDEEYKIIRTQGKGEKIVLIGEKVAGDG</sequence>
<evidence type="ECO:0000313" key="2">
    <source>
        <dbReference type="Proteomes" id="UP000093514"/>
    </source>
</evidence>
<gene>
    <name evidence="1" type="ORF">U472_09875</name>
</gene>
<evidence type="ECO:0008006" key="3">
    <source>
        <dbReference type="Google" id="ProtNLM"/>
    </source>
</evidence>
<comment type="caution">
    <text evidence="1">The sequence shown here is derived from an EMBL/GenBank/DDBJ whole genome shotgun (WGS) entry which is preliminary data.</text>
</comment>
<dbReference type="AlphaFoldDB" id="A0A1C0A7W3"/>
<reference evidence="1 2" key="2">
    <citation type="submission" date="2016-08" db="EMBL/GenBank/DDBJ databases">
        <title>Orenia metallireducens sp. nov. strain Z6, a Novel Metal-reducing Firmicute from the Deep Subsurface.</title>
        <authorList>
            <person name="Maxim B.I."/>
            <person name="Kenneth K."/>
            <person name="Flynn T.M."/>
            <person name="Oloughlin E.J."/>
            <person name="Locke R.A."/>
            <person name="Weber J.R."/>
            <person name="Egan S.M."/>
            <person name="Mackie R.I."/>
            <person name="Cann I.K."/>
        </authorList>
    </citation>
    <scope>NUCLEOTIDE SEQUENCE [LARGE SCALE GENOMIC DNA]</scope>
    <source>
        <strain evidence="1 2">Z6</strain>
    </source>
</reference>
<proteinExistence type="predicted"/>
<keyword evidence="2" id="KW-1185">Reference proteome</keyword>
<name>A0A1C0A7W3_9FIRM</name>
<evidence type="ECO:0000313" key="1">
    <source>
        <dbReference type="EMBL" id="OCL26308.1"/>
    </source>
</evidence>
<reference evidence="2" key="1">
    <citation type="submission" date="2016-07" db="EMBL/GenBank/DDBJ databases">
        <authorList>
            <person name="Florea S."/>
            <person name="Webb J.S."/>
            <person name="Jaromczyk J."/>
            <person name="Schardl C.L."/>
        </authorList>
    </citation>
    <scope>NUCLEOTIDE SEQUENCE [LARGE SCALE GENOMIC DNA]</scope>
    <source>
        <strain evidence="2">Z6</strain>
    </source>
</reference>
<accession>A0A1C0A7W3</accession>
<organism evidence="1 2">
    <name type="scientific">Orenia metallireducens</name>
    <dbReference type="NCBI Taxonomy" id="1413210"/>
    <lineage>
        <taxon>Bacteria</taxon>
        <taxon>Bacillati</taxon>
        <taxon>Bacillota</taxon>
        <taxon>Clostridia</taxon>
        <taxon>Halanaerobiales</taxon>
        <taxon>Halobacteroidaceae</taxon>
        <taxon>Orenia</taxon>
    </lineage>
</organism>
<protein>
    <recommendedName>
        <fullName evidence="3">Phage head-tail adapter protein</fullName>
    </recommendedName>
</protein>